<protein>
    <recommendedName>
        <fullName evidence="2">RamC N-terminal domain-containing protein</fullName>
    </recommendedName>
</protein>
<proteinExistence type="predicted"/>
<dbReference type="Gene3D" id="1.50.10.10">
    <property type="match status" value="1"/>
</dbReference>
<name>A0A2G1XKJ2_STRCJ</name>
<dbReference type="GO" id="GO:0031179">
    <property type="term" value="P:peptide modification"/>
    <property type="evidence" value="ECO:0007669"/>
    <property type="project" value="InterPro"/>
</dbReference>
<dbReference type="PRINTS" id="PR01950">
    <property type="entry name" value="LANCSUPER"/>
</dbReference>
<dbReference type="SUPFAM" id="SSF158745">
    <property type="entry name" value="LanC-like"/>
    <property type="match status" value="1"/>
</dbReference>
<dbReference type="InterPro" id="IPR058053">
    <property type="entry name" value="RamC_C"/>
</dbReference>
<dbReference type="SMART" id="SM01260">
    <property type="entry name" value="LANC_like"/>
    <property type="match status" value="1"/>
</dbReference>
<keyword evidence="4" id="KW-1185">Reference proteome</keyword>
<dbReference type="Gene3D" id="1.10.510.10">
    <property type="entry name" value="Transferase(Phosphotransferase) domain 1"/>
    <property type="match status" value="1"/>
</dbReference>
<dbReference type="AlphaFoldDB" id="A0A2G1XKJ2"/>
<comment type="caution">
    <text evidence="3">The sequence shown here is derived from an EMBL/GenBank/DDBJ whole genome shotgun (WGS) entry which is preliminary data.</text>
</comment>
<dbReference type="Pfam" id="PF25816">
    <property type="entry name" value="RamC_N"/>
    <property type="match status" value="1"/>
</dbReference>
<sequence length="868" mass="93492">MLTLKDYDRFCLADPDFYELPERYPDDHDRFPAALRRPPRGWERDESGWRVALRPAGAAPPAQGWRVHVSVTLPHLARAVETVWDHCTGHGLAFDFVRSPGTARETAGEHGDRLAAGRLITVRPADEAALVQALRGLGALLAGLPGPYVLGALRHGDGPLYTEYAATGGRPLRRPDGTAEPHGRRAVFTVPDWLPLPHALRPDLRALHAKPAGHFPYRVERALRLRPGGGTYLAAGPRGAGRVVLREARPHAGVDRWGEDAVARLARERGALERLAGLDCVPRLTDHRRYGEHHYLAREYVEGTSLQAAAALAFPLTSPGRAARESGAYAHWALGVLRRVEQALIALWREGLRLGELHPERVLLRPDGRVVLTGLDSATHRADDRPSPVGEAGFTVPAGRTGADATRWLLDRLRLWLFLPVPHRGPAQLRTLTAEVQRHYPLPPGFGAALLRGLRPPGRVAEEDGGGALFAAERPHWPALRDALVRGIHACATPDRPDRLFPGTPFGRRALGGPAFAHGAAGVLHALHRVGAPVPAPYVTWLVTAATADPGPRPGLYDGLHGVALVLDELGRRQEALALLDRCRAQEDRLVRADLYGGAAGVALTLLRFASLTRDTGLYDRALRLTGALVRLLEDGPPAAGPGDPAPYGLLHGATGVALLFLRWYERTGEARWLERADRALAHDLARLVTLPDQTVALFDGTTHQPYLQGGGAGCALVLRELLVHRPDPARTKLLAALRRSCDPVYVRNAGLLRGRAGAVAVLAALGEGPDGPAVLRQVRRLGWYAQTYRGHLVFPGFRMLRLSSDLATGAAGVLLALGAAFERTGPVLPFLDKARPVAVPPRRGGERRVGDPGTAGVGGGAPRPVAV</sequence>
<organism evidence="3 4">
    <name type="scientific">Streptomyces cinnamoneus</name>
    <name type="common">Streptoverticillium cinnamoneum</name>
    <dbReference type="NCBI Taxonomy" id="53446"/>
    <lineage>
        <taxon>Bacteria</taxon>
        <taxon>Bacillati</taxon>
        <taxon>Actinomycetota</taxon>
        <taxon>Actinomycetes</taxon>
        <taxon>Kitasatosporales</taxon>
        <taxon>Streptomycetaceae</taxon>
        <taxon>Streptomyces</taxon>
        <taxon>Streptomyces cinnamoneus group</taxon>
    </lineage>
</organism>
<evidence type="ECO:0000313" key="3">
    <source>
        <dbReference type="EMBL" id="PHQ51747.1"/>
    </source>
</evidence>
<gene>
    <name evidence="3" type="ORF">BLA24_11715</name>
</gene>
<dbReference type="EMBL" id="NHZO01000136">
    <property type="protein sequence ID" value="PHQ51747.1"/>
    <property type="molecule type" value="Genomic_DNA"/>
</dbReference>
<dbReference type="RefSeq" id="WP_099198943.1">
    <property type="nucleotide sequence ID" value="NZ_NHZO01000136.1"/>
</dbReference>
<dbReference type="Proteomes" id="UP000222531">
    <property type="component" value="Unassembled WGS sequence"/>
</dbReference>
<feature type="domain" description="RamC N-terminal" evidence="2">
    <location>
        <begin position="31"/>
        <end position="208"/>
    </location>
</feature>
<reference evidence="3 4" key="1">
    <citation type="journal article" date="2017" name="Biochemistry">
        <title>Identification of the Biosynthetic Pathway for the Antibiotic Bicyclomycin.</title>
        <authorList>
            <person name="Patteson J."/>
            <person name="Cai W."/>
            <person name="Johnson R.A."/>
            <person name="Santa Maria K."/>
            <person name="Li B."/>
        </authorList>
    </citation>
    <scope>NUCLEOTIDE SEQUENCE [LARGE SCALE GENOMIC DNA]</scope>
    <source>
        <strain evidence="3 4">ATCC 21532</strain>
    </source>
</reference>
<dbReference type="InterPro" id="IPR057929">
    <property type="entry name" value="RamC_N"/>
</dbReference>
<dbReference type="SUPFAM" id="SSF56112">
    <property type="entry name" value="Protein kinase-like (PK-like)"/>
    <property type="match status" value="1"/>
</dbReference>
<dbReference type="GO" id="GO:0005975">
    <property type="term" value="P:carbohydrate metabolic process"/>
    <property type="evidence" value="ECO:0007669"/>
    <property type="project" value="InterPro"/>
</dbReference>
<dbReference type="InterPro" id="IPR011009">
    <property type="entry name" value="Kinase-like_dom_sf"/>
</dbReference>
<evidence type="ECO:0000313" key="4">
    <source>
        <dbReference type="Proteomes" id="UP000222531"/>
    </source>
</evidence>
<evidence type="ECO:0000259" key="2">
    <source>
        <dbReference type="Pfam" id="PF25816"/>
    </source>
</evidence>
<feature type="region of interest" description="Disordered" evidence="1">
    <location>
        <begin position="840"/>
        <end position="868"/>
    </location>
</feature>
<accession>A0A2G1XKJ2</accession>
<evidence type="ECO:0000256" key="1">
    <source>
        <dbReference type="SAM" id="MobiDB-lite"/>
    </source>
</evidence>
<dbReference type="InterPro" id="IPR012341">
    <property type="entry name" value="6hp_glycosidase-like_sf"/>
</dbReference>
<dbReference type="OrthoDB" id="1492512at2"/>
<dbReference type="NCBIfam" id="NF038151">
    <property type="entry name" value="lanthi_synth_III"/>
    <property type="match status" value="1"/>
</dbReference>
<dbReference type="InterPro" id="IPR053524">
    <property type="entry name" value="Aerial_hyphae_peptide-synth"/>
</dbReference>
<dbReference type="CDD" id="cd04791">
    <property type="entry name" value="LanC_SerThrkinase"/>
    <property type="match status" value="1"/>
</dbReference>
<dbReference type="InterPro" id="IPR007822">
    <property type="entry name" value="LANC-like"/>
</dbReference>